<evidence type="ECO:0000313" key="5">
    <source>
        <dbReference type="Proteomes" id="UP001443914"/>
    </source>
</evidence>
<accession>A0AAW1HID4</accession>
<feature type="compositionally biased region" description="Polar residues" evidence="2">
    <location>
        <begin position="513"/>
        <end position="557"/>
    </location>
</feature>
<dbReference type="GO" id="GO:0003729">
    <property type="term" value="F:mRNA binding"/>
    <property type="evidence" value="ECO:0007669"/>
    <property type="project" value="TreeGrafter"/>
</dbReference>
<evidence type="ECO:0000259" key="3">
    <source>
        <dbReference type="SMART" id="SM00322"/>
    </source>
</evidence>
<comment type="caution">
    <text evidence="4">The sequence shown here is derived from an EMBL/GenBank/DDBJ whole genome shotgun (WGS) entry which is preliminary data.</text>
</comment>
<reference evidence="4 5" key="1">
    <citation type="submission" date="2024-03" db="EMBL/GenBank/DDBJ databases">
        <title>WGS assembly of Saponaria officinalis var. Norfolk2.</title>
        <authorList>
            <person name="Jenkins J."/>
            <person name="Shu S."/>
            <person name="Grimwood J."/>
            <person name="Barry K."/>
            <person name="Goodstein D."/>
            <person name="Schmutz J."/>
            <person name="Leebens-Mack J."/>
            <person name="Osbourn A."/>
        </authorList>
    </citation>
    <scope>NUCLEOTIDE SEQUENCE [LARGE SCALE GENOMIC DNA]</scope>
    <source>
        <strain evidence="5">cv. Norfolk2</strain>
        <strain evidence="4">JIC</strain>
        <tissue evidence="4">Leaf</tissue>
    </source>
</reference>
<dbReference type="PANTHER" id="PTHR11208:SF98">
    <property type="entry name" value="RNA-BINDING KH DOMAIN-CONTAINING PROTEIN"/>
    <property type="match status" value="1"/>
</dbReference>
<dbReference type="SUPFAM" id="SSF54791">
    <property type="entry name" value="Eukaryotic type KH-domain (KH-domain type I)"/>
    <property type="match status" value="1"/>
</dbReference>
<dbReference type="EMBL" id="JBDFQZ010000011">
    <property type="protein sequence ID" value="KAK9676073.1"/>
    <property type="molecule type" value="Genomic_DNA"/>
</dbReference>
<feature type="compositionally biased region" description="Polar residues" evidence="2">
    <location>
        <begin position="289"/>
        <end position="300"/>
    </location>
</feature>
<proteinExistence type="predicted"/>
<keyword evidence="1" id="KW-0694">RNA-binding</keyword>
<organism evidence="4 5">
    <name type="scientific">Saponaria officinalis</name>
    <name type="common">Common soapwort</name>
    <name type="synonym">Lychnis saponaria</name>
    <dbReference type="NCBI Taxonomy" id="3572"/>
    <lineage>
        <taxon>Eukaryota</taxon>
        <taxon>Viridiplantae</taxon>
        <taxon>Streptophyta</taxon>
        <taxon>Embryophyta</taxon>
        <taxon>Tracheophyta</taxon>
        <taxon>Spermatophyta</taxon>
        <taxon>Magnoliopsida</taxon>
        <taxon>eudicotyledons</taxon>
        <taxon>Gunneridae</taxon>
        <taxon>Pentapetalae</taxon>
        <taxon>Caryophyllales</taxon>
        <taxon>Caryophyllaceae</taxon>
        <taxon>Caryophylleae</taxon>
        <taxon>Saponaria</taxon>
    </lineage>
</organism>
<dbReference type="EMBL" id="JBDFQZ010000011">
    <property type="protein sequence ID" value="KAK9676074.1"/>
    <property type="molecule type" value="Genomic_DNA"/>
</dbReference>
<dbReference type="AlphaFoldDB" id="A0AAW1HID4"/>
<feature type="compositionally biased region" description="Polar residues" evidence="2">
    <location>
        <begin position="395"/>
        <end position="409"/>
    </location>
</feature>
<dbReference type="SMART" id="SM00322">
    <property type="entry name" value="KH"/>
    <property type="match status" value="1"/>
</dbReference>
<protein>
    <recommendedName>
        <fullName evidence="3">K Homology domain-containing protein</fullName>
    </recommendedName>
</protein>
<evidence type="ECO:0000256" key="2">
    <source>
        <dbReference type="SAM" id="MobiDB-lite"/>
    </source>
</evidence>
<evidence type="ECO:0000256" key="1">
    <source>
        <dbReference type="ARBA" id="ARBA00022884"/>
    </source>
</evidence>
<feature type="region of interest" description="Disordered" evidence="2">
    <location>
        <begin position="395"/>
        <end position="429"/>
    </location>
</feature>
<dbReference type="InterPro" id="IPR004087">
    <property type="entry name" value="KH_dom"/>
</dbReference>
<dbReference type="InterPro" id="IPR036612">
    <property type="entry name" value="KH_dom_type_1_sf"/>
</dbReference>
<dbReference type="PANTHER" id="PTHR11208">
    <property type="entry name" value="RNA-BINDING PROTEIN RELATED"/>
    <property type="match status" value="1"/>
</dbReference>
<feature type="compositionally biased region" description="Pro residues" evidence="2">
    <location>
        <begin position="454"/>
        <end position="470"/>
    </location>
</feature>
<gene>
    <name evidence="4" type="ORF">RND81_11G051900</name>
</gene>
<dbReference type="Proteomes" id="UP001443914">
    <property type="component" value="Unassembled WGS sequence"/>
</dbReference>
<feature type="compositionally biased region" description="Polar residues" evidence="2">
    <location>
        <begin position="442"/>
        <end position="453"/>
    </location>
</feature>
<feature type="domain" description="K Homology" evidence="3">
    <location>
        <begin position="140"/>
        <end position="233"/>
    </location>
</feature>
<evidence type="ECO:0000313" key="4">
    <source>
        <dbReference type="EMBL" id="KAK9676072.1"/>
    </source>
</evidence>
<feature type="compositionally biased region" description="Polar residues" evidence="2">
    <location>
        <begin position="609"/>
        <end position="618"/>
    </location>
</feature>
<feature type="compositionally biased region" description="Polar residues" evidence="2">
    <location>
        <begin position="648"/>
        <end position="658"/>
    </location>
</feature>
<dbReference type="GO" id="GO:0048024">
    <property type="term" value="P:regulation of mRNA splicing, via spliceosome"/>
    <property type="evidence" value="ECO:0007669"/>
    <property type="project" value="TreeGrafter"/>
</dbReference>
<dbReference type="GO" id="GO:0005634">
    <property type="term" value="C:nucleus"/>
    <property type="evidence" value="ECO:0007669"/>
    <property type="project" value="TreeGrafter"/>
</dbReference>
<dbReference type="InterPro" id="IPR045071">
    <property type="entry name" value="BBP-like"/>
</dbReference>
<dbReference type="Pfam" id="PF22675">
    <property type="entry name" value="KH-I_KHDC4-BBP"/>
    <property type="match status" value="1"/>
</dbReference>
<dbReference type="EMBL" id="JBDFQZ010000011">
    <property type="protein sequence ID" value="KAK9676072.1"/>
    <property type="molecule type" value="Genomic_DNA"/>
</dbReference>
<feature type="compositionally biased region" description="Low complexity" evidence="2">
    <location>
        <begin position="252"/>
        <end position="265"/>
    </location>
</feature>
<dbReference type="InterPro" id="IPR055256">
    <property type="entry name" value="KH_1_KHDC4/BBP-like"/>
</dbReference>
<feature type="region of interest" description="Disordered" evidence="2">
    <location>
        <begin position="243"/>
        <end position="326"/>
    </location>
</feature>
<sequence>MSMLKGKVGFVIPKNKFSGSLVPIFKKSDINNAASEETNKQQQRKTRWGADLMQDTSVKRGRALAYQTRVDQITEQLAATRNDDQNSNSAGGVSFDELPTKQVKVEKFQSLDLERREAIGEILKLNPSYKTPTDYEPVLREATVQIPVKAHPECNFLGLVYGSDGETQKRLEKDTGTKIQVYGTVTETGKKVEITPFDGSEVLRICEEAYVQISADTYEKVDAAADLIEMLLSSVLVKPADSKVTSSQSGSAQDTDTATATADDTSMANPEIVHTGPISFQPGPVSWFSAGQSGSPSGNTPAPIPGPSFPRPSFGFGPPAPYIGSSPQSTTLIPPHLHSVAPLLQGMLSAYRVGQTGPPRNLAASTSPFQLVGHQSNISGSPRFTASQLAERPLLSTSAPPSGLSTSPSQYPPPQGRPSGISFPPSQIRSSSAIPFQSFTPQTQLNSLNSPRPSQFPVPRPSTPSGPQPGMPNAGHAYGPSFTPLNHTGPAAPRPPLRGSNDFTFRPQLPQGLPSQSHPGQTMNFSSQRPSHTQLPPMSQTPLFRSSLQNTIPQPVRQNFPRPPLGNQMGPSPVQFGAPNPNSHIGLRNHGPFPHFPNEVGSLPPRAGPTSQFQQSHNRPGGMFGRNQHSGPSGRPQFYDPFRPSSLPAAQSQGGNNSRARKQESDPEYEDLMASVGVK</sequence>
<feature type="region of interest" description="Disordered" evidence="2">
    <location>
        <begin position="442"/>
        <end position="679"/>
    </location>
</feature>
<name>A0AAW1HID4_SAPOF</name>
<dbReference type="Gene3D" id="3.30.1370.10">
    <property type="entry name" value="K Homology domain, type 1"/>
    <property type="match status" value="1"/>
</dbReference>
<keyword evidence="5" id="KW-1185">Reference proteome</keyword>